<sequence length="192" mass="21429">MSGKTGSKRVRVWDPLVRIVHWSLVAGFLANYFLTEEGETWHQWIGYGVVALIGVRILWGFVGPWSARWRSFWPTPRRLRASLRSEESVGAGDAASDEPGITHTPLGAVMMLTLLALLLGLGTTGYMMEETDLFWGVGWVEEAHELMANAILVLIPLHVIGAILESRKRQDNLIAGMLHGYHRHPGHPRSDV</sequence>
<dbReference type="Gene3D" id="1.20.950.20">
    <property type="entry name" value="Transmembrane di-heme cytochromes, Chain C"/>
    <property type="match status" value="1"/>
</dbReference>
<evidence type="ECO:0000313" key="8">
    <source>
        <dbReference type="EMBL" id="APE30699.1"/>
    </source>
</evidence>
<dbReference type="RefSeq" id="WP_071943016.1">
    <property type="nucleotide sequence ID" value="NZ_CP018139.1"/>
</dbReference>
<dbReference type="InterPro" id="IPR011577">
    <property type="entry name" value="Cyt_b561_bac/Ni-Hgenase"/>
</dbReference>
<organism evidence="8 9">
    <name type="scientific">Halomonas aestuarii</name>
    <dbReference type="NCBI Taxonomy" id="1897729"/>
    <lineage>
        <taxon>Bacteria</taxon>
        <taxon>Pseudomonadati</taxon>
        <taxon>Pseudomonadota</taxon>
        <taxon>Gammaproteobacteria</taxon>
        <taxon>Oceanospirillales</taxon>
        <taxon>Halomonadaceae</taxon>
        <taxon>Halomonas</taxon>
    </lineage>
</organism>
<dbReference type="InterPro" id="IPR016174">
    <property type="entry name" value="Di-haem_cyt_TM"/>
</dbReference>
<feature type="transmembrane region" description="Helical" evidence="6">
    <location>
        <begin position="12"/>
        <end position="32"/>
    </location>
</feature>
<evidence type="ECO:0000256" key="6">
    <source>
        <dbReference type="SAM" id="Phobius"/>
    </source>
</evidence>
<dbReference type="AlphaFoldDB" id="A0A1J0VF83"/>
<keyword evidence="5 6" id="KW-0472">Membrane</keyword>
<keyword evidence="2" id="KW-1003">Cell membrane</keyword>
<dbReference type="Pfam" id="PF01292">
    <property type="entry name" value="Ni_hydr_CYTB"/>
    <property type="match status" value="1"/>
</dbReference>
<feature type="transmembrane region" description="Helical" evidence="6">
    <location>
        <begin position="44"/>
        <end position="62"/>
    </location>
</feature>
<accession>A0A1J0VF83</accession>
<gene>
    <name evidence="8" type="ORF">BOX17_06870</name>
</gene>
<keyword evidence="3 6" id="KW-0812">Transmembrane</keyword>
<proteinExistence type="predicted"/>
<keyword evidence="9" id="KW-1185">Reference proteome</keyword>
<comment type="subcellular location">
    <subcellularLocation>
        <location evidence="1">Cell membrane</location>
        <topology evidence="1">Multi-pass membrane protein</topology>
    </subcellularLocation>
</comment>
<evidence type="ECO:0000313" key="9">
    <source>
        <dbReference type="Proteomes" id="UP000181985"/>
    </source>
</evidence>
<dbReference type="PANTHER" id="PTHR30485:SF2">
    <property type="entry name" value="BLL0597 PROTEIN"/>
    <property type="match status" value="1"/>
</dbReference>
<dbReference type="GO" id="GO:0022904">
    <property type="term" value="P:respiratory electron transport chain"/>
    <property type="evidence" value="ECO:0007669"/>
    <property type="project" value="InterPro"/>
</dbReference>
<feature type="domain" description="Cytochrome b561 bacterial/Ni-hydrogenase" evidence="7">
    <location>
        <begin position="12"/>
        <end position="180"/>
    </location>
</feature>
<evidence type="ECO:0000259" key="7">
    <source>
        <dbReference type="Pfam" id="PF01292"/>
    </source>
</evidence>
<keyword evidence="4 6" id="KW-1133">Transmembrane helix</keyword>
<dbReference type="OrthoDB" id="196472at2"/>
<dbReference type="GO" id="GO:0009055">
    <property type="term" value="F:electron transfer activity"/>
    <property type="evidence" value="ECO:0007669"/>
    <property type="project" value="InterPro"/>
</dbReference>
<evidence type="ECO:0000256" key="2">
    <source>
        <dbReference type="ARBA" id="ARBA00022475"/>
    </source>
</evidence>
<reference evidence="9" key="1">
    <citation type="submission" date="2016-11" db="EMBL/GenBank/DDBJ databases">
        <title>Halolamina sediminis sp. nov., an extremely halophilic archaeon isolated from solar salt.</title>
        <authorList>
            <person name="Koh H.-W."/>
            <person name="Rani S."/>
            <person name="Park S.-J."/>
        </authorList>
    </citation>
    <scope>NUCLEOTIDE SEQUENCE [LARGE SCALE GENOMIC DNA]</scope>
    <source>
        <strain evidence="9">Hb3</strain>
    </source>
</reference>
<dbReference type="GO" id="GO:0020037">
    <property type="term" value="F:heme binding"/>
    <property type="evidence" value="ECO:0007669"/>
    <property type="project" value="TreeGrafter"/>
</dbReference>
<dbReference type="InterPro" id="IPR051542">
    <property type="entry name" value="Hydrogenase_cytochrome"/>
</dbReference>
<evidence type="ECO:0000256" key="5">
    <source>
        <dbReference type="ARBA" id="ARBA00023136"/>
    </source>
</evidence>
<dbReference type="PANTHER" id="PTHR30485">
    <property type="entry name" value="NI/FE-HYDROGENASE 1 B-TYPE CYTOCHROME SUBUNIT"/>
    <property type="match status" value="1"/>
</dbReference>
<dbReference type="Proteomes" id="UP000181985">
    <property type="component" value="Chromosome"/>
</dbReference>
<dbReference type="KEGG" id="hsi:BOX17_06870"/>
<feature type="transmembrane region" description="Helical" evidence="6">
    <location>
        <begin position="106"/>
        <end position="126"/>
    </location>
</feature>
<evidence type="ECO:0000256" key="1">
    <source>
        <dbReference type="ARBA" id="ARBA00004651"/>
    </source>
</evidence>
<dbReference type="GO" id="GO:0005886">
    <property type="term" value="C:plasma membrane"/>
    <property type="evidence" value="ECO:0007669"/>
    <property type="project" value="UniProtKB-SubCell"/>
</dbReference>
<protein>
    <submittedName>
        <fullName evidence="8">Cytochrome B</fullName>
    </submittedName>
</protein>
<evidence type="ECO:0000256" key="4">
    <source>
        <dbReference type="ARBA" id="ARBA00022989"/>
    </source>
</evidence>
<feature type="transmembrane region" description="Helical" evidence="6">
    <location>
        <begin position="146"/>
        <end position="164"/>
    </location>
</feature>
<dbReference type="SUPFAM" id="SSF81342">
    <property type="entry name" value="Transmembrane di-heme cytochromes"/>
    <property type="match status" value="1"/>
</dbReference>
<name>A0A1J0VF83_9GAMM</name>
<dbReference type="EMBL" id="CP018139">
    <property type="protein sequence ID" value="APE30699.1"/>
    <property type="molecule type" value="Genomic_DNA"/>
</dbReference>
<evidence type="ECO:0000256" key="3">
    <source>
        <dbReference type="ARBA" id="ARBA00022692"/>
    </source>
</evidence>